<keyword evidence="2 6" id="KW-0812">Transmembrane</keyword>
<dbReference type="GO" id="GO:0016020">
    <property type="term" value="C:membrane"/>
    <property type="evidence" value="ECO:0007669"/>
    <property type="project" value="UniProtKB-SubCell"/>
</dbReference>
<feature type="transmembrane region" description="Helical" evidence="6">
    <location>
        <begin position="276"/>
        <end position="294"/>
    </location>
</feature>
<dbReference type="Gene3D" id="2.160.20.80">
    <property type="entry name" value="E3 ubiquitin-protein ligase SopA"/>
    <property type="match status" value="2"/>
</dbReference>
<evidence type="ECO:0000313" key="9">
    <source>
        <dbReference type="Proteomes" id="UP000191901"/>
    </source>
</evidence>
<reference evidence="8 9" key="1">
    <citation type="journal article" date="2016" name="Biochim. Biophys. Acta">
        <title>Characterization of red-shifted phycobilisomes isolated from the chlorophyll f-containing cyanobacterium Halomicronema hongdechloris.</title>
        <authorList>
            <person name="Li Y."/>
            <person name="Lin Y."/>
            <person name="Garvey C.J."/>
            <person name="Birch D."/>
            <person name="Corkery R.W."/>
            <person name="Loughlin P.C."/>
            <person name="Scheer H."/>
            <person name="Willows R.D."/>
            <person name="Chen M."/>
        </authorList>
    </citation>
    <scope>NUCLEOTIDE SEQUENCE [LARGE SCALE GENOMIC DNA]</scope>
    <source>
        <strain evidence="8 9">C2206</strain>
    </source>
</reference>
<gene>
    <name evidence="8" type="ORF">XM38_007500</name>
</gene>
<evidence type="ECO:0000256" key="2">
    <source>
        <dbReference type="ARBA" id="ARBA00022692"/>
    </source>
</evidence>
<comment type="subcellular location">
    <subcellularLocation>
        <location evidence="1">Membrane</location>
        <topology evidence="1">Multi-pass membrane protein</topology>
    </subcellularLocation>
</comment>
<dbReference type="InterPro" id="IPR001646">
    <property type="entry name" value="5peptide_repeat"/>
</dbReference>
<name>A0A1Z3HHS2_9CYAN</name>
<evidence type="ECO:0000256" key="1">
    <source>
        <dbReference type="ARBA" id="ARBA00004141"/>
    </source>
</evidence>
<feature type="transmembrane region" description="Helical" evidence="6">
    <location>
        <begin position="100"/>
        <end position="120"/>
    </location>
</feature>
<dbReference type="InterPro" id="IPR010432">
    <property type="entry name" value="RDD"/>
</dbReference>
<evidence type="ECO:0000256" key="5">
    <source>
        <dbReference type="SAM" id="MobiDB-lite"/>
    </source>
</evidence>
<evidence type="ECO:0000256" key="6">
    <source>
        <dbReference type="SAM" id="Phobius"/>
    </source>
</evidence>
<evidence type="ECO:0000259" key="7">
    <source>
        <dbReference type="Pfam" id="PF06271"/>
    </source>
</evidence>
<dbReference type="PANTHER" id="PTHR14136">
    <property type="entry name" value="BTB_POZ DOMAIN-CONTAINING PROTEIN KCTD9"/>
    <property type="match status" value="1"/>
</dbReference>
<feature type="transmembrane region" description="Helical" evidence="6">
    <location>
        <begin position="33"/>
        <end position="57"/>
    </location>
</feature>
<dbReference type="Proteomes" id="UP000191901">
    <property type="component" value="Chromosome"/>
</dbReference>
<keyword evidence="3 6" id="KW-1133">Transmembrane helix</keyword>
<evidence type="ECO:0000256" key="4">
    <source>
        <dbReference type="ARBA" id="ARBA00023136"/>
    </source>
</evidence>
<sequence length="714" mass="75479">MAHPSPHHPPRLLALRPASAQKVGLHPLLWRRLLAWGIEVALLVGSIGVPVQLGLWANNTEAQKVALAPPLRWTQTAIARTLALPKRHLYSEVSPLTNGLWSMAVGLPLVFIGSQLYSSAQTGRPLTKRWVGLQVMVLTGNRPGSWRILLRSAGRWVGPLGLAYGGWYAIGAFPQLGILGGLTLLALTGQGLTVVMGKGRGWHDRLAGTVVTGSEAAQFPDQLPMASSPGEDSPEVTAISGGKVSQPDSVATASGLTYRVLGPQASGLTMGRHWRLGIGACLLLATIALGGLWLRTREQARQTDYVFLSLVDTLSQPGTPPAEQQAAVLALANSGDPRAVALLVDWLAQADTPADWQILHQALVSIGVEALPPLHRLNQTLGAEIGASSSPPDATERGRQQVVKQTLAELLALADGVAGVDLSQAYLGQVSQGADTFSLVLEQQNLAGLHWRGTVLTGARLSQSRFSGPGPDGHLDTYDDWVADLRGADLTEADLSRADLAQVPLSGASLLRANLNGVQATYADFSGANLGGAELVAAQLEQAILLGARMTGADLTNANLAGAELERARLNQVAASGVNLSRVNATRAEMQEADLTGADLTRAVLIAADLTRAQLRGADLRNADLRQANLRGADLRQVLLPGAKLAGVDMAGARFGDETRRTDPESFIAKDTQVAKTDRFQGIDFSQVRNLDAQQLRFICAQGGQHPACSRDPS</sequence>
<feature type="region of interest" description="Disordered" evidence="5">
    <location>
        <begin position="224"/>
        <end position="246"/>
    </location>
</feature>
<dbReference type="InterPro" id="IPR051082">
    <property type="entry name" value="Pentapeptide-BTB/POZ_domain"/>
</dbReference>
<evidence type="ECO:0000313" key="8">
    <source>
        <dbReference type="EMBL" id="ASC69820.1"/>
    </source>
</evidence>
<dbReference type="PANTHER" id="PTHR14136:SF17">
    <property type="entry name" value="BTB_POZ DOMAIN-CONTAINING PROTEIN KCTD9"/>
    <property type="match status" value="1"/>
</dbReference>
<organism evidence="8 9">
    <name type="scientific">Halomicronema hongdechloris C2206</name>
    <dbReference type="NCBI Taxonomy" id="1641165"/>
    <lineage>
        <taxon>Bacteria</taxon>
        <taxon>Bacillati</taxon>
        <taxon>Cyanobacteriota</taxon>
        <taxon>Cyanophyceae</taxon>
        <taxon>Nodosilineales</taxon>
        <taxon>Nodosilineaceae</taxon>
        <taxon>Halomicronema</taxon>
    </lineage>
</organism>
<feature type="domain" description="RDD" evidence="7">
    <location>
        <begin position="27"/>
        <end position="208"/>
    </location>
</feature>
<dbReference type="Pfam" id="PF00805">
    <property type="entry name" value="Pentapeptide"/>
    <property type="match status" value="4"/>
</dbReference>
<dbReference type="Pfam" id="PF06271">
    <property type="entry name" value="RDD"/>
    <property type="match status" value="1"/>
</dbReference>
<protein>
    <submittedName>
        <fullName evidence="8">Pentapeptide repeats containing protein</fullName>
    </submittedName>
</protein>
<dbReference type="AlphaFoldDB" id="A0A1Z3HHS2"/>
<dbReference type="KEGG" id="hhg:XM38_007500"/>
<feature type="transmembrane region" description="Helical" evidence="6">
    <location>
        <begin position="176"/>
        <end position="196"/>
    </location>
</feature>
<accession>A0A1Z3HHS2</accession>
<keyword evidence="9" id="KW-1185">Reference proteome</keyword>
<dbReference type="SUPFAM" id="SSF141571">
    <property type="entry name" value="Pentapeptide repeat-like"/>
    <property type="match status" value="1"/>
</dbReference>
<evidence type="ECO:0000256" key="3">
    <source>
        <dbReference type="ARBA" id="ARBA00022989"/>
    </source>
</evidence>
<keyword evidence="4 6" id="KW-0472">Membrane</keyword>
<dbReference type="STRING" id="1641165.XM38_10860"/>
<dbReference type="OrthoDB" id="416727at2"/>
<proteinExistence type="predicted"/>
<dbReference type="RefSeq" id="WP_088429109.1">
    <property type="nucleotide sequence ID" value="NZ_CP021983.2"/>
</dbReference>
<dbReference type="EMBL" id="CP021983">
    <property type="protein sequence ID" value="ASC69820.1"/>
    <property type="molecule type" value="Genomic_DNA"/>
</dbReference>